<protein>
    <submittedName>
        <fullName evidence="6">Uncharacterized protein</fullName>
    </submittedName>
</protein>
<evidence type="ECO:0000256" key="1">
    <source>
        <dbReference type="ARBA" id="ARBA00004141"/>
    </source>
</evidence>
<keyword evidence="7" id="KW-1185">Reference proteome</keyword>
<evidence type="ECO:0000256" key="4">
    <source>
        <dbReference type="ARBA" id="ARBA00022989"/>
    </source>
</evidence>
<keyword evidence="5" id="KW-0472">Membrane</keyword>
<dbReference type="Gene3D" id="1.20.1250.20">
    <property type="entry name" value="MFS general substrate transporter like domains"/>
    <property type="match status" value="1"/>
</dbReference>
<proteinExistence type="inferred from homology"/>
<dbReference type="Pfam" id="PF00854">
    <property type="entry name" value="PTR2"/>
    <property type="match status" value="1"/>
</dbReference>
<dbReference type="EMBL" id="JAXQNO010000019">
    <property type="protein sequence ID" value="KAK4774549.1"/>
    <property type="molecule type" value="Genomic_DNA"/>
</dbReference>
<evidence type="ECO:0000313" key="7">
    <source>
        <dbReference type="Proteomes" id="UP001346149"/>
    </source>
</evidence>
<accession>A0AAN7KYG1</accession>
<comment type="similarity">
    <text evidence="2">Belongs to the major facilitator superfamily. Proton-dependent oligopeptide transporter (POT/PTR) (TC 2.A.17) family.</text>
</comment>
<dbReference type="InterPro" id="IPR000109">
    <property type="entry name" value="POT_fam"/>
</dbReference>
<sequence length="166" mass="18293">MFGVFTGSFIVNTVVGHIFTDTTPCGSSYGKVFKVLVVAIKNSCVLRFFDKAAVKTGDAFSWRLCTVTQVEEAKQLLKMVPIFIATIILSLIFSQVQTFFIKPLASLKSIVQIFMLISLRPGNAKANQESQGHHHAPKNGYRNVLIHSYHGIGLSIGGKTMWIDIS</sequence>
<evidence type="ECO:0000256" key="2">
    <source>
        <dbReference type="ARBA" id="ARBA00005982"/>
    </source>
</evidence>
<keyword evidence="4" id="KW-1133">Transmembrane helix</keyword>
<keyword evidence="3" id="KW-0812">Transmembrane</keyword>
<dbReference type="Proteomes" id="UP001346149">
    <property type="component" value="Unassembled WGS sequence"/>
</dbReference>
<gene>
    <name evidence="6" type="ORF">SAY86_009484</name>
</gene>
<comment type="subcellular location">
    <subcellularLocation>
        <location evidence="1">Membrane</location>
        <topology evidence="1">Multi-pass membrane protein</topology>
    </subcellularLocation>
</comment>
<evidence type="ECO:0000313" key="6">
    <source>
        <dbReference type="EMBL" id="KAK4774549.1"/>
    </source>
</evidence>
<name>A0AAN7KYG1_TRANT</name>
<dbReference type="GO" id="GO:0022857">
    <property type="term" value="F:transmembrane transporter activity"/>
    <property type="evidence" value="ECO:0007669"/>
    <property type="project" value="InterPro"/>
</dbReference>
<dbReference type="InterPro" id="IPR036259">
    <property type="entry name" value="MFS_trans_sf"/>
</dbReference>
<dbReference type="PANTHER" id="PTHR11654">
    <property type="entry name" value="OLIGOPEPTIDE TRANSPORTER-RELATED"/>
    <property type="match status" value="1"/>
</dbReference>
<organism evidence="6 7">
    <name type="scientific">Trapa natans</name>
    <name type="common">Water chestnut</name>
    <dbReference type="NCBI Taxonomy" id="22666"/>
    <lineage>
        <taxon>Eukaryota</taxon>
        <taxon>Viridiplantae</taxon>
        <taxon>Streptophyta</taxon>
        <taxon>Embryophyta</taxon>
        <taxon>Tracheophyta</taxon>
        <taxon>Spermatophyta</taxon>
        <taxon>Magnoliopsida</taxon>
        <taxon>eudicotyledons</taxon>
        <taxon>Gunneridae</taxon>
        <taxon>Pentapetalae</taxon>
        <taxon>rosids</taxon>
        <taxon>malvids</taxon>
        <taxon>Myrtales</taxon>
        <taxon>Lythraceae</taxon>
        <taxon>Trapa</taxon>
    </lineage>
</organism>
<dbReference type="AlphaFoldDB" id="A0AAN7KYG1"/>
<dbReference type="GO" id="GO:0016020">
    <property type="term" value="C:membrane"/>
    <property type="evidence" value="ECO:0007669"/>
    <property type="project" value="UniProtKB-SubCell"/>
</dbReference>
<evidence type="ECO:0000256" key="3">
    <source>
        <dbReference type="ARBA" id="ARBA00022692"/>
    </source>
</evidence>
<evidence type="ECO:0000256" key="5">
    <source>
        <dbReference type="ARBA" id="ARBA00023136"/>
    </source>
</evidence>
<reference evidence="6 7" key="1">
    <citation type="journal article" date="2023" name="Hortic Res">
        <title>Pangenome of water caltrop reveals structural variations and asymmetric subgenome divergence after allopolyploidization.</title>
        <authorList>
            <person name="Zhang X."/>
            <person name="Chen Y."/>
            <person name="Wang L."/>
            <person name="Yuan Y."/>
            <person name="Fang M."/>
            <person name="Shi L."/>
            <person name="Lu R."/>
            <person name="Comes H.P."/>
            <person name="Ma Y."/>
            <person name="Chen Y."/>
            <person name="Huang G."/>
            <person name="Zhou Y."/>
            <person name="Zheng Z."/>
            <person name="Qiu Y."/>
        </authorList>
    </citation>
    <scope>NUCLEOTIDE SEQUENCE [LARGE SCALE GENOMIC DNA]</scope>
    <source>
        <strain evidence="6">F231</strain>
    </source>
</reference>
<comment type="caution">
    <text evidence="6">The sequence shown here is derived from an EMBL/GenBank/DDBJ whole genome shotgun (WGS) entry which is preliminary data.</text>
</comment>